<gene>
    <name evidence="5" type="ORF">EPA93_04685</name>
</gene>
<reference evidence="5 6" key="1">
    <citation type="submission" date="2019-01" db="EMBL/GenBank/DDBJ databases">
        <title>Ktedonosporobacter rubrisoli SCAWS-G2.</title>
        <authorList>
            <person name="Huang Y."/>
            <person name="Yan B."/>
        </authorList>
    </citation>
    <scope>NUCLEOTIDE SEQUENCE [LARGE SCALE GENOMIC DNA]</scope>
    <source>
        <strain evidence="5 6">SCAWS-G2</strain>
    </source>
</reference>
<evidence type="ECO:0000256" key="1">
    <source>
        <dbReference type="ARBA" id="ARBA00022723"/>
    </source>
</evidence>
<protein>
    <recommendedName>
        <fullName evidence="7">Arginase family protein</fullName>
    </recommendedName>
</protein>
<proteinExistence type="inferred from homology"/>
<dbReference type="InterPro" id="IPR006035">
    <property type="entry name" value="Ureohydrolase"/>
</dbReference>
<dbReference type="Pfam" id="PF00491">
    <property type="entry name" value="Arginase"/>
    <property type="match status" value="1"/>
</dbReference>
<organism evidence="5 6">
    <name type="scientific">Ktedonosporobacter rubrisoli</name>
    <dbReference type="NCBI Taxonomy" id="2509675"/>
    <lineage>
        <taxon>Bacteria</taxon>
        <taxon>Bacillati</taxon>
        <taxon>Chloroflexota</taxon>
        <taxon>Ktedonobacteria</taxon>
        <taxon>Ktedonobacterales</taxon>
        <taxon>Ktedonosporobacteraceae</taxon>
        <taxon>Ktedonosporobacter</taxon>
    </lineage>
</organism>
<keyword evidence="2" id="KW-0378">Hydrolase</keyword>
<evidence type="ECO:0008006" key="7">
    <source>
        <dbReference type="Google" id="ProtNLM"/>
    </source>
</evidence>
<accession>A0A4V0YY84</accession>
<dbReference type="EMBL" id="CP035758">
    <property type="protein sequence ID" value="QBD75331.1"/>
    <property type="molecule type" value="Genomic_DNA"/>
</dbReference>
<dbReference type="PROSITE" id="PS51409">
    <property type="entry name" value="ARGINASE_2"/>
    <property type="match status" value="1"/>
</dbReference>
<evidence type="ECO:0000313" key="6">
    <source>
        <dbReference type="Proteomes" id="UP000290365"/>
    </source>
</evidence>
<dbReference type="PIRSF" id="PIRSF036979">
    <property type="entry name" value="Arginase"/>
    <property type="match status" value="1"/>
</dbReference>
<dbReference type="RefSeq" id="WP_129885930.1">
    <property type="nucleotide sequence ID" value="NZ_CP035758.1"/>
</dbReference>
<dbReference type="PANTHER" id="PTHR43782">
    <property type="entry name" value="ARGINASE"/>
    <property type="match status" value="1"/>
</dbReference>
<evidence type="ECO:0000256" key="2">
    <source>
        <dbReference type="ARBA" id="ARBA00022801"/>
    </source>
</evidence>
<dbReference type="Gene3D" id="3.40.800.10">
    <property type="entry name" value="Ureohydrolase domain"/>
    <property type="match status" value="1"/>
</dbReference>
<sequence length="299" mass="32690">MSGAISSQERIYHIFGVPLRTGSFFPGNENDAQAYREVQILQRLEVAGCQVRDEGDLQLPSYLPHHNIAPIKNWPGPRIAWDYVSEHIRPFLQQPGHIPLLLGCDCSMVVGGVQALSELNWRPIHVLYIDGHIDGVAPQAHECVSAAAMGLWLITQQSPFWPGPLLDPSQITVIGWHDALGSTWEEAGSYSLSRLRETGAREIAQQALQGIADEATILLHFDIDVISKHAMPAAYATDEAGLNLAEARTLLNVLLSDPRIALIEVAEYAALRDLELSYASTIVDLLVGALGTKNNVAKP</sequence>
<dbReference type="KEGG" id="kbs:EPA93_04685"/>
<dbReference type="GO" id="GO:0030145">
    <property type="term" value="F:manganese ion binding"/>
    <property type="evidence" value="ECO:0007669"/>
    <property type="project" value="TreeGrafter"/>
</dbReference>
<dbReference type="AlphaFoldDB" id="A0A4V0YY84"/>
<evidence type="ECO:0000256" key="3">
    <source>
        <dbReference type="ARBA" id="ARBA00023211"/>
    </source>
</evidence>
<evidence type="ECO:0000256" key="4">
    <source>
        <dbReference type="PROSITE-ProRule" id="PRU00742"/>
    </source>
</evidence>
<dbReference type="PANTHER" id="PTHR43782:SF3">
    <property type="entry name" value="ARGINASE"/>
    <property type="match status" value="1"/>
</dbReference>
<dbReference type="SUPFAM" id="SSF52768">
    <property type="entry name" value="Arginase/deacetylase"/>
    <property type="match status" value="1"/>
</dbReference>
<evidence type="ECO:0000313" key="5">
    <source>
        <dbReference type="EMBL" id="QBD75331.1"/>
    </source>
</evidence>
<keyword evidence="3" id="KW-0464">Manganese</keyword>
<dbReference type="OrthoDB" id="9789727at2"/>
<dbReference type="InterPro" id="IPR023696">
    <property type="entry name" value="Ureohydrolase_dom_sf"/>
</dbReference>
<comment type="similarity">
    <text evidence="4">Belongs to the arginase family.</text>
</comment>
<dbReference type="Proteomes" id="UP000290365">
    <property type="component" value="Chromosome"/>
</dbReference>
<keyword evidence="6" id="KW-1185">Reference proteome</keyword>
<dbReference type="GO" id="GO:0004053">
    <property type="term" value="F:arginase activity"/>
    <property type="evidence" value="ECO:0007669"/>
    <property type="project" value="TreeGrafter"/>
</dbReference>
<dbReference type="GO" id="GO:0005737">
    <property type="term" value="C:cytoplasm"/>
    <property type="evidence" value="ECO:0007669"/>
    <property type="project" value="TreeGrafter"/>
</dbReference>
<keyword evidence="1" id="KW-0479">Metal-binding</keyword>
<name>A0A4V0YY84_KTERU</name>